<keyword evidence="13" id="KW-1185">Reference proteome</keyword>
<dbReference type="Gene3D" id="2.60.40.10">
    <property type="entry name" value="Immunoglobulins"/>
    <property type="match status" value="1"/>
</dbReference>
<dbReference type="Pfam" id="PF22352">
    <property type="entry name" value="K319L-like_PKD"/>
    <property type="match status" value="1"/>
</dbReference>
<evidence type="ECO:0000313" key="13">
    <source>
        <dbReference type="Proteomes" id="UP000011626"/>
    </source>
</evidence>
<keyword evidence="8" id="KW-0326">Glycosidase</keyword>
<evidence type="ECO:0000259" key="11">
    <source>
        <dbReference type="PROSITE" id="PS51760"/>
    </source>
</evidence>
<keyword evidence="6 12" id="KW-0378">Hydrolase</keyword>
<dbReference type="GO" id="GO:0045493">
    <property type="term" value="P:xylan catabolic process"/>
    <property type="evidence" value="ECO:0007669"/>
    <property type="project" value="UniProtKB-KW"/>
</dbReference>
<feature type="compositionally biased region" description="Low complexity" evidence="10">
    <location>
        <begin position="1353"/>
        <end position="1413"/>
    </location>
</feature>
<evidence type="ECO:0000256" key="7">
    <source>
        <dbReference type="ARBA" id="ARBA00023277"/>
    </source>
</evidence>
<feature type="compositionally biased region" description="Acidic residues" evidence="10">
    <location>
        <begin position="1243"/>
        <end position="1257"/>
    </location>
</feature>
<feature type="domain" description="GH10" evidence="11">
    <location>
        <begin position="863"/>
        <end position="1187"/>
    </location>
</feature>
<dbReference type="InterPro" id="IPR001000">
    <property type="entry name" value="GH10_dom"/>
</dbReference>
<evidence type="ECO:0000256" key="9">
    <source>
        <dbReference type="ARBA" id="ARBA00023326"/>
    </source>
</evidence>
<comment type="catalytic activity">
    <reaction evidence="1">
        <text>Endohydrolysis of (1-&gt;4)-beta-D-xylosidic linkages in xylans.</text>
        <dbReference type="EC" id="3.2.1.8"/>
    </reaction>
</comment>
<feature type="compositionally biased region" description="Low complexity" evidence="10">
    <location>
        <begin position="1421"/>
        <end position="1444"/>
    </location>
</feature>
<dbReference type="EC" id="3.2.1.8" evidence="3"/>
<feature type="region of interest" description="Disordered" evidence="10">
    <location>
        <begin position="271"/>
        <end position="292"/>
    </location>
</feature>
<dbReference type="SMART" id="SM00633">
    <property type="entry name" value="Glyco_10"/>
    <property type="match status" value="1"/>
</dbReference>
<evidence type="ECO:0000256" key="2">
    <source>
        <dbReference type="ARBA" id="ARBA00007495"/>
    </source>
</evidence>
<dbReference type="EMBL" id="AOIU01000031">
    <property type="protein sequence ID" value="ELZ24193.1"/>
    <property type="molecule type" value="Genomic_DNA"/>
</dbReference>
<dbReference type="PATRIC" id="fig|797114.5.peg.2667"/>
<evidence type="ECO:0000256" key="1">
    <source>
        <dbReference type="ARBA" id="ARBA00000681"/>
    </source>
</evidence>
<dbReference type="PROSITE" id="PS51318">
    <property type="entry name" value="TAT"/>
    <property type="match status" value="1"/>
</dbReference>
<comment type="similarity">
    <text evidence="2">Belongs to the glycosyl hydrolase 10 (cellulase F) family.</text>
</comment>
<dbReference type="Gene3D" id="2.60.120.260">
    <property type="entry name" value="Galactose-binding domain-like"/>
    <property type="match status" value="1"/>
</dbReference>
<dbReference type="InterPro" id="IPR008979">
    <property type="entry name" value="Galactose-bd-like_sf"/>
</dbReference>
<name>M0CNI7_9EURY</name>
<gene>
    <name evidence="12" type="ORF">C475_13127</name>
</gene>
<dbReference type="STRING" id="797114.C475_13127"/>
<sequence length="1488" mass="159246">MGRRPFLQSIGAAGAAGGIASVAPNEVRADTPDSWASGGDAYYSALVDDLQNGRGLPPAAFEFANTESDTWSGSNVFAQAGESGQYGTVTTLDVSSDGVPFSEARRIEVTDAPDSNFPVQVRGDLNRDVSAGDTMLAVAYLKSSSDSPQAQFFAVDSGGFGNPSVGNQSPTIGTEWERHYFPIEIGADTSASDQNLYIQLQLGFSQQTVDIGGVALLDFGTNADFGSLPSGVVESSPSSSPYYDALQSDLTGMGLPSPTFRIGSNESSVRSSSGVFAENPSGTADSLNVSDDSVPFSEATRFDTTSDPGENFSVQYKANLSEPVSSGDVMLGVLYLRSSSDSPEVEFHAVDDSSYANRTTGNQSPTIGSEWQRHYFPIQFQSNSSGDQNRYVQLQLGFKQQTVDVGGFALLDFSGTDAAIGDLPSGVASTVGPYYRTLTSDLSALDLPEPGFVYANTESGTWSSYDFGVDDYGTVSDLDVSGDSVPFSEASRVSINGSQDSGFNANLRGDVGGMAVEQGDVFLGVAYLRGPDGDAQVTYSAQESASENYNNWAEFTDPSIGSEWERFYFPVRYGTGSDAGNWWTEFWLAYNEQTVDVGGLALLDFSDTDVAVDDLPAGAASQIDTGGGGPEEWPQTDDPYYSGLIDYLQERNLDPGRFIYANNEADAFDVFEVAGGEADKGEPSALDVGDDVPFSEATRIDVTEAGTNSYSVNFKGFVNDEGVSSGDVLLGVAYLRTPDEENAQVTYKVSENSTFGNYVTNPRPPVTGEWQRYFFPVTFDSGYDAGNWWTEIWLGAQVQTVDIGGLALLNFEGNNSVEALPEWERSADPGWEDAADERITEHRTAEMQVDVVDENGNAVEGADVSVSMLEHEFNFGIMTNAPQIQSTEPGDPYRENRKELFNTGVLENYHKWDFWEGGKDISDAGVEWMEAQDWYIRGHVALWASVDSAAVPDDVVEAMAWDSEAGAATPSEADSQYVREQTTSHVEDIISYYGDRIDEWEVVNEVIPESGFVRAIHGADVTPEEAPVFADWFETAREAGPDGQPLGINDYNTIEGPYSGRRTQYQTQIETIQNTDAGLDFVGLQAHFSESSSLLPSQTMSALDSYDETTADDVGLRITEFDMSDENWPEVEKADFFYQFLKTTFSHSAVDEFIVWGLIDTLHWRDDAPFYAAGWEEKPALDRYRDLVFGQWWTEESGTTDASGAWAVQGFKGEYSVRVRYDDRAVSTRTTLSEGGTTLEVSLDGDYDGEGESEEGDGGGLSADAGSDQRASPGEEVTLNGGGSDGQGLSFQWSQMYESTTADPAVSLTGAGTANASFTAPDVEETRALDFRLEVTDSNGNSAQDTVDVVVEPADTATPTPTPTETDTATPTPTETDAPTATPTPTATDTPTATPTPTATDAPTPTPTETDAPTPTPTPTASPTVTATDTPTESAPSPMTTAAPAEEDDPAPTTTGSGPGLGIVSTVATLGGFASLAKYLADDGDEDA</sequence>
<reference evidence="12 13" key="1">
    <citation type="journal article" date="2014" name="PLoS Genet.">
        <title>Phylogenetically driven sequencing of extremely halophilic archaea reveals strategies for static and dynamic osmo-response.</title>
        <authorList>
            <person name="Becker E.A."/>
            <person name="Seitzer P.M."/>
            <person name="Tritt A."/>
            <person name="Larsen D."/>
            <person name="Krusor M."/>
            <person name="Yao A.I."/>
            <person name="Wu D."/>
            <person name="Madern D."/>
            <person name="Eisen J.A."/>
            <person name="Darling A.E."/>
            <person name="Facciotti M.T."/>
        </authorList>
    </citation>
    <scope>NUCLEOTIDE SEQUENCE [LARGE SCALE GENOMIC DNA]</scope>
    <source>
        <strain evidence="12 13">2-9-1</strain>
    </source>
</reference>
<evidence type="ECO:0000256" key="4">
    <source>
        <dbReference type="ARBA" id="ARBA00022651"/>
    </source>
</evidence>
<keyword evidence="9" id="KW-0624">Polysaccharide degradation</keyword>
<feature type="compositionally biased region" description="Polar residues" evidence="10">
    <location>
        <begin position="280"/>
        <end position="291"/>
    </location>
</feature>
<dbReference type="Gene3D" id="3.20.20.80">
    <property type="entry name" value="Glycosidases"/>
    <property type="match status" value="1"/>
</dbReference>
<evidence type="ECO:0000256" key="6">
    <source>
        <dbReference type="ARBA" id="ARBA00022801"/>
    </source>
</evidence>
<accession>M0CNI7</accession>
<dbReference type="PANTHER" id="PTHR31490">
    <property type="entry name" value="GLYCOSYL HYDROLASE"/>
    <property type="match status" value="1"/>
</dbReference>
<dbReference type="GO" id="GO:0031176">
    <property type="term" value="F:endo-1,4-beta-xylanase activity"/>
    <property type="evidence" value="ECO:0007669"/>
    <property type="project" value="UniProtKB-EC"/>
</dbReference>
<dbReference type="eggNOG" id="arCOG07781">
    <property type="taxonomic scope" value="Archaea"/>
</dbReference>
<keyword evidence="4" id="KW-0858">Xylan degradation</keyword>
<feature type="region of interest" description="Disordered" evidence="10">
    <location>
        <begin position="1237"/>
        <end position="1290"/>
    </location>
</feature>
<keyword evidence="5" id="KW-0732">Signal</keyword>
<evidence type="ECO:0000256" key="8">
    <source>
        <dbReference type="ARBA" id="ARBA00023295"/>
    </source>
</evidence>
<dbReference type="InterPro" id="IPR006311">
    <property type="entry name" value="TAT_signal"/>
</dbReference>
<comment type="caution">
    <text evidence="12">The sequence shown here is derived from an EMBL/GenBank/DDBJ whole genome shotgun (WGS) entry which is preliminary data.</text>
</comment>
<keyword evidence="7" id="KW-0119">Carbohydrate metabolism</keyword>
<dbReference type="PROSITE" id="PS51760">
    <property type="entry name" value="GH10_2"/>
    <property type="match status" value="1"/>
</dbReference>
<evidence type="ECO:0000256" key="10">
    <source>
        <dbReference type="SAM" id="MobiDB-lite"/>
    </source>
</evidence>
<dbReference type="Proteomes" id="UP000011626">
    <property type="component" value="Unassembled WGS sequence"/>
</dbReference>
<dbReference type="InterPro" id="IPR044846">
    <property type="entry name" value="GH10"/>
</dbReference>
<organism evidence="12 13">
    <name type="scientific">Halosimplex carlsbadense 2-9-1</name>
    <dbReference type="NCBI Taxonomy" id="797114"/>
    <lineage>
        <taxon>Archaea</taxon>
        <taxon>Methanobacteriati</taxon>
        <taxon>Methanobacteriota</taxon>
        <taxon>Stenosarchaea group</taxon>
        <taxon>Halobacteria</taxon>
        <taxon>Halobacteriales</taxon>
        <taxon>Haloarculaceae</taxon>
        <taxon>Halosimplex</taxon>
    </lineage>
</organism>
<dbReference type="SUPFAM" id="SSF51445">
    <property type="entry name" value="(Trans)glycosidases"/>
    <property type="match status" value="1"/>
</dbReference>
<proteinExistence type="inferred from homology"/>
<dbReference type="Pfam" id="PF00331">
    <property type="entry name" value="Glyco_hydro_10"/>
    <property type="match status" value="1"/>
</dbReference>
<feature type="region of interest" description="Disordered" evidence="10">
    <location>
        <begin position="1353"/>
        <end position="1464"/>
    </location>
</feature>
<protein>
    <recommendedName>
        <fullName evidence="3">endo-1,4-beta-xylanase</fullName>
        <ecNumber evidence="3">3.2.1.8</ecNumber>
    </recommendedName>
</protein>
<dbReference type="InterPro" id="IPR013783">
    <property type="entry name" value="Ig-like_fold"/>
</dbReference>
<evidence type="ECO:0000256" key="5">
    <source>
        <dbReference type="ARBA" id="ARBA00022729"/>
    </source>
</evidence>
<evidence type="ECO:0000313" key="12">
    <source>
        <dbReference type="EMBL" id="ELZ24193.1"/>
    </source>
</evidence>
<dbReference type="InterPro" id="IPR017853">
    <property type="entry name" value="GH"/>
</dbReference>
<dbReference type="PANTHER" id="PTHR31490:SF88">
    <property type="entry name" value="BETA-XYLANASE"/>
    <property type="match status" value="1"/>
</dbReference>
<evidence type="ECO:0000256" key="3">
    <source>
        <dbReference type="ARBA" id="ARBA00012590"/>
    </source>
</evidence>
<dbReference type="SUPFAM" id="SSF49785">
    <property type="entry name" value="Galactose-binding domain-like"/>
    <property type="match status" value="1"/>
</dbReference>
<dbReference type="eggNOG" id="arCOG07455">
    <property type="taxonomic scope" value="Archaea"/>
</dbReference>